<reference evidence="2 3" key="1">
    <citation type="submission" date="2019-11" db="EMBL/GenBank/DDBJ databases">
        <title>Spirosoma endbachense sp. nov., isolated from a natural salt meadow.</title>
        <authorList>
            <person name="Rojas J."/>
            <person name="Ambika Manirajan B."/>
            <person name="Ratering S."/>
            <person name="Suarez C."/>
            <person name="Geissler-Plaum R."/>
            <person name="Schnell S."/>
        </authorList>
    </citation>
    <scope>NUCLEOTIDE SEQUENCE [LARGE SCALE GENOMIC DNA]</scope>
    <source>
        <strain evidence="2 3">I-24</strain>
    </source>
</reference>
<feature type="chain" id="PRO_5026838738" evidence="1">
    <location>
        <begin position="20"/>
        <end position="128"/>
    </location>
</feature>
<evidence type="ECO:0000256" key="1">
    <source>
        <dbReference type="SAM" id="SignalP"/>
    </source>
</evidence>
<accession>A0A6P1VY87</accession>
<name>A0A6P1VY87_9BACT</name>
<keyword evidence="1" id="KW-0732">Signal</keyword>
<feature type="signal peptide" evidence="1">
    <location>
        <begin position="1"/>
        <end position="19"/>
    </location>
</feature>
<proteinExistence type="predicted"/>
<dbReference type="Proteomes" id="UP000464577">
    <property type="component" value="Chromosome"/>
</dbReference>
<sequence length="128" mass="14596">MKLILLVTTILLSAGICYAQLPKDAKTASDSVMITIFLKHQQDKNLKTIQEIQEKNKFLEMFPPKEARVVSWYVMMGIGQVVTVKIPARDLRALNLTIENGAWGAYTTEFYPTYDFVPVWQNALKSKK</sequence>
<dbReference type="EMBL" id="CP045997">
    <property type="protein sequence ID" value="QHV96770.1"/>
    <property type="molecule type" value="Genomic_DNA"/>
</dbReference>
<protein>
    <submittedName>
        <fullName evidence="2">Uncharacterized protein</fullName>
    </submittedName>
</protein>
<evidence type="ECO:0000313" key="3">
    <source>
        <dbReference type="Proteomes" id="UP000464577"/>
    </source>
</evidence>
<dbReference type="KEGG" id="senf:GJR95_17925"/>
<organism evidence="2 3">
    <name type="scientific">Spirosoma endbachense</name>
    <dbReference type="NCBI Taxonomy" id="2666025"/>
    <lineage>
        <taxon>Bacteria</taxon>
        <taxon>Pseudomonadati</taxon>
        <taxon>Bacteroidota</taxon>
        <taxon>Cytophagia</taxon>
        <taxon>Cytophagales</taxon>
        <taxon>Cytophagaceae</taxon>
        <taxon>Spirosoma</taxon>
    </lineage>
</organism>
<evidence type="ECO:0000313" key="2">
    <source>
        <dbReference type="EMBL" id="QHV96770.1"/>
    </source>
</evidence>
<gene>
    <name evidence="2" type="ORF">GJR95_17925</name>
</gene>
<dbReference type="AlphaFoldDB" id="A0A6P1VY87"/>
<keyword evidence="3" id="KW-1185">Reference proteome</keyword>
<dbReference type="RefSeq" id="WP_162387181.1">
    <property type="nucleotide sequence ID" value="NZ_CP045997.1"/>
</dbReference>